<feature type="site" description="Important for activity" evidence="8 12">
    <location>
        <position position="102"/>
    </location>
</feature>
<dbReference type="InterPro" id="IPR015895">
    <property type="entry name" value="4pyrrol_synth_GluRdtase_N"/>
</dbReference>
<feature type="binding site" evidence="8 10">
    <location>
        <position position="112"/>
    </location>
    <ligand>
        <name>substrate</name>
    </ligand>
</feature>
<dbReference type="InterPro" id="IPR036291">
    <property type="entry name" value="NAD(P)-bd_dom_sf"/>
</dbReference>
<gene>
    <name evidence="8" type="primary">hemA</name>
    <name evidence="18" type="ORF">BOH66_06715</name>
</gene>
<evidence type="ECO:0000313" key="19">
    <source>
        <dbReference type="Proteomes" id="UP000187185"/>
    </source>
</evidence>
<keyword evidence="19" id="KW-1185">Reference proteome</keyword>
<reference evidence="18 19" key="1">
    <citation type="submission" date="2016-12" db="EMBL/GenBank/DDBJ databases">
        <title>Complete genome sequence of Microbacterium aurum KACC 15219.</title>
        <authorList>
            <person name="Jung Y."/>
            <person name="Shin J.-H."/>
            <person name="Lee Y.-J."/>
            <person name="Yi H."/>
            <person name="Bahn Y.-S."/>
            <person name="Kim J.F."/>
            <person name="Lee D.-W."/>
        </authorList>
    </citation>
    <scope>NUCLEOTIDE SEQUENCE [LARGE SCALE GENOMIC DNA]</scope>
    <source>
        <strain evidence="18 19">KACC 15219</strain>
    </source>
</reference>
<keyword evidence="4 8" id="KW-0521">NADP</keyword>
<keyword evidence="6 8" id="KW-0627">Porphyrin biosynthesis</keyword>
<proteinExistence type="inferred from homology"/>
<dbReference type="PANTHER" id="PTHR43013:SF1">
    <property type="entry name" value="GLUTAMYL-TRNA REDUCTASE"/>
    <property type="match status" value="1"/>
</dbReference>
<dbReference type="Pfam" id="PF05201">
    <property type="entry name" value="GlutR_N"/>
    <property type="match status" value="1"/>
</dbReference>
<accession>A0A1P8U7B2</accession>
<dbReference type="Pfam" id="PF00745">
    <property type="entry name" value="GlutR_dimer"/>
    <property type="match status" value="1"/>
</dbReference>
<dbReference type="GO" id="GO:0050661">
    <property type="term" value="F:NADP binding"/>
    <property type="evidence" value="ECO:0007669"/>
    <property type="project" value="InterPro"/>
</dbReference>
<dbReference type="InterPro" id="IPR000343">
    <property type="entry name" value="4pyrrol_synth_GluRdtase"/>
</dbReference>
<dbReference type="GO" id="GO:0019353">
    <property type="term" value="P:protoporphyrinogen IX biosynthetic process from glutamate"/>
    <property type="evidence" value="ECO:0007669"/>
    <property type="project" value="TreeGrafter"/>
</dbReference>
<dbReference type="PANTHER" id="PTHR43013">
    <property type="entry name" value="GLUTAMYL-TRNA REDUCTASE"/>
    <property type="match status" value="1"/>
</dbReference>
<evidence type="ECO:0000256" key="8">
    <source>
        <dbReference type="HAMAP-Rule" id="MF_00087"/>
    </source>
</evidence>
<dbReference type="Proteomes" id="UP000187185">
    <property type="component" value="Chromosome"/>
</dbReference>
<evidence type="ECO:0000259" key="17">
    <source>
        <dbReference type="Pfam" id="PF05201"/>
    </source>
</evidence>
<comment type="subunit">
    <text evidence="8">Homodimer.</text>
</comment>
<evidence type="ECO:0000256" key="4">
    <source>
        <dbReference type="ARBA" id="ARBA00022857"/>
    </source>
</evidence>
<dbReference type="HAMAP" id="MF_00087">
    <property type="entry name" value="Glu_tRNA_reductase"/>
    <property type="match status" value="1"/>
</dbReference>
<evidence type="ECO:0000256" key="10">
    <source>
        <dbReference type="PIRSR" id="PIRSR000445-2"/>
    </source>
</evidence>
<dbReference type="GO" id="GO:0008883">
    <property type="term" value="F:glutamyl-tRNA reductase activity"/>
    <property type="evidence" value="ECO:0007669"/>
    <property type="project" value="UniProtKB-UniRule"/>
</dbReference>
<dbReference type="Gene3D" id="3.30.460.30">
    <property type="entry name" value="Glutamyl-tRNA reductase, N-terminal domain"/>
    <property type="match status" value="1"/>
</dbReference>
<comment type="miscellaneous">
    <text evidence="8">During catalysis, the active site Cys acts as a nucleophile attacking the alpha-carbonyl group of tRNA-bound glutamate with the formation of a thioester intermediate between enzyme and glutamate, and the concomitant release of tRNA(Glu). The thioester intermediate is finally reduced by direct hydride transfer from NADPH, to form the product GSA.</text>
</comment>
<evidence type="ECO:0000256" key="14">
    <source>
        <dbReference type="SAM" id="MobiDB-lite"/>
    </source>
</evidence>
<feature type="binding site" evidence="8 10">
    <location>
        <begin position="46"/>
        <end position="49"/>
    </location>
    <ligand>
        <name>substrate</name>
    </ligand>
</feature>
<dbReference type="RefSeq" id="WP_076690300.1">
    <property type="nucleotide sequence ID" value="NZ_CP018762.1"/>
</dbReference>
<feature type="binding site" evidence="8 11">
    <location>
        <begin position="192"/>
        <end position="197"/>
    </location>
    <ligand>
        <name>NADP(+)</name>
        <dbReference type="ChEBI" id="CHEBI:58349"/>
    </ligand>
</feature>
<comment type="pathway">
    <text evidence="1 8 13">Porphyrin-containing compound metabolism; protoporphyrin-IX biosynthesis; 5-aminolevulinate from L-glutamyl-tRNA(Glu): step 1/2.</text>
</comment>
<keyword evidence="5 8" id="KW-0560">Oxidoreductase</keyword>
<feature type="active site" description="Nucleophile" evidence="8 9">
    <location>
        <position position="47"/>
    </location>
</feature>
<organism evidence="18 19">
    <name type="scientific">Microbacterium aurum</name>
    <dbReference type="NCBI Taxonomy" id="36805"/>
    <lineage>
        <taxon>Bacteria</taxon>
        <taxon>Bacillati</taxon>
        <taxon>Actinomycetota</taxon>
        <taxon>Actinomycetes</taxon>
        <taxon>Micrococcales</taxon>
        <taxon>Microbacteriaceae</taxon>
        <taxon>Microbacterium</taxon>
    </lineage>
</organism>
<dbReference type="AlphaFoldDB" id="A0A1P8U7B2"/>
<dbReference type="STRING" id="36805.BOH66_06715"/>
<comment type="domain">
    <text evidence="8">Possesses an unusual extended V-shaped dimeric structure with each monomer consisting of three distinct domains arranged along a curved 'spinal' alpha-helix. The N-terminal catalytic domain specifically recognizes the glutamate moiety of the substrate. The second domain is the NADPH-binding domain, and the third C-terminal domain is responsible for dimerization.</text>
</comment>
<comment type="catalytic activity">
    <reaction evidence="7 8 13">
        <text>(S)-4-amino-5-oxopentanoate + tRNA(Glu) + NADP(+) = L-glutamyl-tRNA(Glu) + NADPH + H(+)</text>
        <dbReference type="Rhea" id="RHEA:12344"/>
        <dbReference type="Rhea" id="RHEA-COMP:9663"/>
        <dbReference type="Rhea" id="RHEA-COMP:9680"/>
        <dbReference type="ChEBI" id="CHEBI:15378"/>
        <dbReference type="ChEBI" id="CHEBI:57501"/>
        <dbReference type="ChEBI" id="CHEBI:57783"/>
        <dbReference type="ChEBI" id="CHEBI:58349"/>
        <dbReference type="ChEBI" id="CHEBI:78442"/>
        <dbReference type="ChEBI" id="CHEBI:78520"/>
        <dbReference type="EC" id="1.2.1.70"/>
    </reaction>
</comment>
<evidence type="ECO:0000313" key="18">
    <source>
        <dbReference type="EMBL" id="APZ33984.1"/>
    </source>
</evidence>
<feature type="region of interest" description="Disordered" evidence="14">
    <location>
        <begin position="422"/>
        <end position="445"/>
    </location>
</feature>
<dbReference type="Gene3D" id="3.40.50.720">
    <property type="entry name" value="NAD(P)-binding Rossmann-like Domain"/>
    <property type="match status" value="1"/>
</dbReference>
<dbReference type="InterPro" id="IPR006151">
    <property type="entry name" value="Shikm_DH/Glu-tRNA_Rdtase"/>
</dbReference>
<evidence type="ECO:0000256" key="3">
    <source>
        <dbReference type="ARBA" id="ARBA00012970"/>
    </source>
</evidence>
<dbReference type="NCBIfam" id="NF000750">
    <property type="entry name" value="PRK00045.3-4"/>
    <property type="match status" value="1"/>
</dbReference>
<dbReference type="InterPro" id="IPR018214">
    <property type="entry name" value="GluRdtase_CS"/>
</dbReference>
<comment type="function">
    <text evidence="8">Catalyzes the NADPH-dependent reduction of glutamyl-tRNA(Glu) to glutamate 1-semialdehyde (GSA).</text>
</comment>
<dbReference type="UniPathway" id="UPA00251">
    <property type="reaction ID" value="UER00316"/>
</dbReference>
<dbReference type="PROSITE" id="PS00747">
    <property type="entry name" value="GLUTR"/>
    <property type="match status" value="1"/>
</dbReference>
<feature type="compositionally biased region" description="Low complexity" evidence="14">
    <location>
        <begin position="424"/>
        <end position="445"/>
    </location>
</feature>
<dbReference type="InterPro" id="IPR015896">
    <property type="entry name" value="4pyrrol_synth_GluRdtase_dimer"/>
</dbReference>
<evidence type="ECO:0000256" key="6">
    <source>
        <dbReference type="ARBA" id="ARBA00023244"/>
    </source>
</evidence>
<feature type="domain" description="Glutamyl-tRNA reductase N-terminal" evidence="17">
    <location>
        <begin position="7"/>
        <end position="159"/>
    </location>
</feature>
<evidence type="ECO:0000256" key="5">
    <source>
        <dbReference type="ARBA" id="ARBA00023002"/>
    </source>
</evidence>
<dbReference type="NCBIfam" id="TIGR01035">
    <property type="entry name" value="hemA"/>
    <property type="match status" value="1"/>
</dbReference>
<evidence type="ECO:0000256" key="1">
    <source>
        <dbReference type="ARBA" id="ARBA00005059"/>
    </source>
</evidence>
<evidence type="ECO:0000256" key="7">
    <source>
        <dbReference type="ARBA" id="ARBA00047464"/>
    </source>
</evidence>
<evidence type="ECO:0000256" key="2">
    <source>
        <dbReference type="ARBA" id="ARBA00005916"/>
    </source>
</evidence>
<feature type="binding site" evidence="8 10">
    <location>
        <begin position="117"/>
        <end position="119"/>
    </location>
    <ligand>
        <name>substrate</name>
    </ligand>
</feature>
<protein>
    <recommendedName>
        <fullName evidence="3 8">Glutamyl-tRNA reductase</fullName>
        <shortName evidence="8">GluTR</shortName>
        <ecNumber evidence="3 8">1.2.1.70</ecNumber>
    </recommendedName>
</protein>
<evidence type="ECO:0000259" key="16">
    <source>
        <dbReference type="Pfam" id="PF01488"/>
    </source>
</evidence>
<evidence type="ECO:0000256" key="11">
    <source>
        <dbReference type="PIRSR" id="PIRSR000445-3"/>
    </source>
</evidence>
<feature type="domain" description="Tetrapyrrole biosynthesis glutamyl-tRNA reductase dimerisation" evidence="15">
    <location>
        <begin position="318"/>
        <end position="413"/>
    </location>
</feature>
<evidence type="ECO:0000259" key="15">
    <source>
        <dbReference type="Pfam" id="PF00745"/>
    </source>
</evidence>
<dbReference type="InterPro" id="IPR036343">
    <property type="entry name" value="GluRdtase_N_sf"/>
</dbReference>
<name>A0A1P8U7B2_9MICO</name>
<dbReference type="Pfam" id="PF01488">
    <property type="entry name" value="Shikimate_DH"/>
    <property type="match status" value="1"/>
</dbReference>
<dbReference type="OrthoDB" id="110209at2"/>
<dbReference type="EC" id="1.2.1.70" evidence="3 8"/>
<evidence type="ECO:0000256" key="12">
    <source>
        <dbReference type="PIRSR" id="PIRSR000445-4"/>
    </source>
</evidence>
<dbReference type="KEGG" id="maur:BOH66_06715"/>
<dbReference type="SUPFAM" id="SSF51735">
    <property type="entry name" value="NAD(P)-binding Rossmann-fold domains"/>
    <property type="match status" value="1"/>
</dbReference>
<sequence length="445" mass="46873">MLVCLSAHQRTTPLEALERLSVVGDGVATDLTAAHETIRGAVVLATCNRFEAYFDLVDEPDEASPVPAMDAVMERLADLSALPFRDVRETVDFAHGNRVAQHLFAVASGLDSVAVGEDEIAGQVRRALDAAREAGATTAPLEHLFQRATETSRAVKNSTRLGESGRSLVRLAVELAGSRIESWDSARVLLVGTGRYAAASLAALRAVGAVDIRVHSRSGRDRFARREHLTPVTAADFAAEAAHADVIVTCTTTTDSYALDTEHHSAARAGLTTPQLVIDLGMPRNVDPGLRSLPGIDVLDLDTIRVHAPIDEFQAIGQARMIVQTAAQRHAMARRVHEVAPAVVDMRAHVHSVLEQEIARTRARGGDADTVAATEAALRHFSGALLHTLIAQGHGLAAAGSGEAWVDAVRTVFPRTAPSVEATPAGVAADEPDAAASAPTGPGPA</sequence>
<evidence type="ECO:0000256" key="9">
    <source>
        <dbReference type="PIRSR" id="PIRSR000445-1"/>
    </source>
</evidence>
<feature type="binding site" evidence="8 10">
    <location>
        <position position="123"/>
    </location>
    <ligand>
        <name>substrate</name>
    </ligand>
</feature>
<dbReference type="EMBL" id="CP018762">
    <property type="protein sequence ID" value="APZ33984.1"/>
    <property type="molecule type" value="Genomic_DNA"/>
</dbReference>
<comment type="similarity">
    <text evidence="2 8 13">Belongs to the glutamyl-tRNA reductase family.</text>
</comment>
<dbReference type="PIRSF" id="PIRSF000445">
    <property type="entry name" value="4pyrrol_synth_GluRdtase"/>
    <property type="match status" value="1"/>
</dbReference>
<feature type="domain" description="Quinate/shikimate 5-dehydrogenase/glutamyl-tRNA reductase" evidence="16">
    <location>
        <begin position="174"/>
        <end position="304"/>
    </location>
</feature>
<dbReference type="SUPFAM" id="SSF69742">
    <property type="entry name" value="Glutamyl tRNA-reductase catalytic, N-terminal domain"/>
    <property type="match status" value="1"/>
</dbReference>
<evidence type="ECO:0000256" key="13">
    <source>
        <dbReference type="RuleBase" id="RU000584"/>
    </source>
</evidence>